<dbReference type="EMBL" id="PYDT01000006">
    <property type="protein sequence ID" value="THU58778.1"/>
    <property type="molecule type" value="Genomic_DNA"/>
</dbReference>
<gene>
    <name evidence="2" type="ORF">C4D60_Mb03t18010</name>
</gene>
<reference evidence="2 3" key="1">
    <citation type="journal article" date="2019" name="Nat. Plants">
        <title>Genome sequencing of Musa balbisiana reveals subgenome evolution and function divergence in polyploid bananas.</title>
        <authorList>
            <person name="Yao X."/>
        </authorList>
    </citation>
    <scope>NUCLEOTIDE SEQUENCE [LARGE SCALE GENOMIC DNA]</scope>
    <source>
        <strain evidence="3">cv. DH-PKW</strain>
        <tissue evidence="2">Leaves</tissue>
    </source>
</reference>
<comment type="caution">
    <text evidence="2">The sequence shown here is derived from an EMBL/GenBank/DDBJ whole genome shotgun (WGS) entry which is preliminary data.</text>
</comment>
<sequence length="102" mass="10963">MEIAACLRFLILEGYPSDRRHSSVGASRNPNPNRSPPLGASEVTPSGTEVPSPLLLLSSFRPPPCVVFFVGGKLGSSALRVERRKETVFGSRLLLDLGKIST</sequence>
<name>A0A4S8JAP6_MUSBA</name>
<protein>
    <submittedName>
        <fullName evidence="2">Uncharacterized protein</fullName>
    </submittedName>
</protein>
<feature type="region of interest" description="Disordered" evidence="1">
    <location>
        <begin position="18"/>
        <end position="50"/>
    </location>
</feature>
<evidence type="ECO:0000313" key="2">
    <source>
        <dbReference type="EMBL" id="THU58778.1"/>
    </source>
</evidence>
<dbReference type="Proteomes" id="UP000317650">
    <property type="component" value="Chromosome 3"/>
</dbReference>
<evidence type="ECO:0000256" key="1">
    <source>
        <dbReference type="SAM" id="MobiDB-lite"/>
    </source>
</evidence>
<keyword evidence="3" id="KW-1185">Reference proteome</keyword>
<evidence type="ECO:0000313" key="3">
    <source>
        <dbReference type="Proteomes" id="UP000317650"/>
    </source>
</evidence>
<dbReference type="AlphaFoldDB" id="A0A4S8JAP6"/>
<proteinExistence type="predicted"/>
<accession>A0A4S8JAP6</accession>
<organism evidence="2 3">
    <name type="scientific">Musa balbisiana</name>
    <name type="common">Banana</name>
    <dbReference type="NCBI Taxonomy" id="52838"/>
    <lineage>
        <taxon>Eukaryota</taxon>
        <taxon>Viridiplantae</taxon>
        <taxon>Streptophyta</taxon>
        <taxon>Embryophyta</taxon>
        <taxon>Tracheophyta</taxon>
        <taxon>Spermatophyta</taxon>
        <taxon>Magnoliopsida</taxon>
        <taxon>Liliopsida</taxon>
        <taxon>Zingiberales</taxon>
        <taxon>Musaceae</taxon>
        <taxon>Musa</taxon>
    </lineage>
</organism>